<dbReference type="Pfam" id="PF08282">
    <property type="entry name" value="Hydrolase_3"/>
    <property type="match status" value="1"/>
</dbReference>
<dbReference type="AlphaFoldDB" id="A0A6J7S1I1"/>
<reference evidence="9" key="1">
    <citation type="submission" date="2020-05" db="EMBL/GenBank/DDBJ databases">
        <authorList>
            <person name="Chiriac C."/>
            <person name="Salcher M."/>
            <person name="Ghai R."/>
            <person name="Kavagutti S V."/>
        </authorList>
    </citation>
    <scope>NUCLEOTIDE SEQUENCE</scope>
</reference>
<dbReference type="SUPFAM" id="SSF56784">
    <property type="entry name" value="HAD-like"/>
    <property type="match status" value="1"/>
</dbReference>
<evidence type="ECO:0000256" key="2">
    <source>
        <dbReference type="ARBA" id="ARBA00005135"/>
    </source>
</evidence>
<protein>
    <recommendedName>
        <fullName evidence="3">phosphoserine phosphatase</fullName>
        <ecNumber evidence="3">3.1.3.3</ecNumber>
    </recommendedName>
</protein>
<keyword evidence="5" id="KW-0479">Metal-binding</keyword>
<sequence length="137" mass="14374">MVSGGFVEVISPIADDLGIDRLRANRLGVENGFLTGLVEGPIIDRLGKRQALEEFAAEFGIPMRRTIAIGDGANDIDMLEAAGLGVAFNAKAAARDAADTSVNVPYLDSVLYLLGITREDIEDADTLAGFVTPAPGL</sequence>
<dbReference type="GO" id="GO:0005737">
    <property type="term" value="C:cytoplasm"/>
    <property type="evidence" value="ECO:0007669"/>
    <property type="project" value="TreeGrafter"/>
</dbReference>
<accession>A0A6J7S1I1</accession>
<dbReference type="InterPro" id="IPR036412">
    <property type="entry name" value="HAD-like_sf"/>
</dbReference>
<dbReference type="NCBIfam" id="TIGR01488">
    <property type="entry name" value="HAD-SF-IB"/>
    <property type="match status" value="1"/>
</dbReference>
<evidence type="ECO:0000256" key="7">
    <source>
        <dbReference type="ARBA" id="ARBA00022842"/>
    </source>
</evidence>
<keyword evidence="7" id="KW-0460">Magnesium</keyword>
<keyword evidence="8" id="KW-0718">Serine biosynthesis</keyword>
<evidence type="ECO:0000256" key="3">
    <source>
        <dbReference type="ARBA" id="ARBA00012640"/>
    </source>
</evidence>
<dbReference type="EC" id="3.1.3.3" evidence="3"/>
<comment type="pathway">
    <text evidence="2">Amino-acid biosynthesis; L-serine biosynthesis; L-serine from 3-phospho-D-glycerate: step 3/3.</text>
</comment>
<evidence type="ECO:0000256" key="1">
    <source>
        <dbReference type="ARBA" id="ARBA00001946"/>
    </source>
</evidence>
<evidence type="ECO:0000256" key="5">
    <source>
        <dbReference type="ARBA" id="ARBA00022723"/>
    </source>
</evidence>
<dbReference type="GO" id="GO:0000287">
    <property type="term" value="F:magnesium ion binding"/>
    <property type="evidence" value="ECO:0007669"/>
    <property type="project" value="TreeGrafter"/>
</dbReference>
<gene>
    <name evidence="9" type="ORF">UFOPK4237_00192</name>
</gene>
<proteinExistence type="predicted"/>
<dbReference type="GO" id="GO:0006564">
    <property type="term" value="P:L-serine biosynthetic process"/>
    <property type="evidence" value="ECO:0007669"/>
    <property type="project" value="UniProtKB-KW"/>
</dbReference>
<dbReference type="Gene3D" id="3.40.50.1000">
    <property type="entry name" value="HAD superfamily/HAD-like"/>
    <property type="match status" value="1"/>
</dbReference>
<name>A0A6J7S1I1_9ZZZZ</name>
<evidence type="ECO:0000313" key="9">
    <source>
        <dbReference type="EMBL" id="CAB5034652.1"/>
    </source>
</evidence>
<evidence type="ECO:0000256" key="8">
    <source>
        <dbReference type="ARBA" id="ARBA00023299"/>
    </source>
</evidence>
<dbReference type="EMBL" id="CAFBPZ010000007">
    <property type="protein sequence ID" value="CAB5034652.1"/>
    <property type="molecule type" value="Genomic_DNA"/>
</dbReference>
<dbReference type="InterPro" id="IPR023214">
    <property type="entry name" value="HAD_sf"/>
</dbReference>
<evidence type="ECO:0000256" key="4">
    <source>
        <dbReference type="ARBA" id="ARBA00022605"/>
    </source>
</evidence>
<dbReference type="PANTHER" id="PTHR43344">
    <property type="entry name" value="PHOSPHOSERINE PHOSPHATASE"/>
    <property type="match status" value="1"/>
</dbReference>
<keyword evidence="6" id="KW-0378">Hydrolase</keyword>
<evidence type="ECO:0000256" key="6">
    <source>
        <dbReference type="ARBA" id="ARBA00022801"/>
    </source>
</evidence>
<comment type="cofactor">
    <cofactor evidence="1">
        <name>Mg(2+)</name>
        <dbReference type="ChEBI" id="CHEBI:18420"/>
    </cofactor>
</comment>
<keyword evidence="4" id="KW-0028">Amino-acid biosynthesis</keyword>
<dbReference type="GO" id="GO:0036424">
    <property type="term" value="F:L-phosphoserine phosphatase activity"/>
    <property type="evidence" value="ECO:0007669"/>
    <property type="project" value="TreeGrafter"/>
</dbReference>
<dbReference type="InterPro" id="IPR050582">
    <property type="entry name" value="HAD-like_SerB"/>
</dbReference>
<dbReference type="PANTHER" id="PTHR43344:SF2">
    <property type="entry name" value="PHOSPHOSERINE PHOSPHATASE"/>
    <property type="match status" value="1"/>
</dbReference>
<organism evidence="9">
    <name type="scientific">freshwater metagenome</name>
    <dbReference type="NCBI Taxonomy" id="449393"/>
    <lineage>
        <taxon>unclassified sequences</taxon>
        <taxon>metagenomes</taxon>
        <taxon>ecological metagenomes</taxon>
    </lineage>
</organism>